<keyword evidence="2" id="KW-1185">Reference proteome</keyword>
<gene>
    <name evidence="1" type="ORF">E2C01_062133</name>
</gene>
<protein>
    <submittedName>
        <fullName evidence="1">Uncharacterized protein</fullName>
    </submittedName>
</protein>
<comment type="caution">
    <text evidence="1">The sequence shown here is derived from an EMBL/GenBank/DDBJ whole genome shotgun (WGS) entry which is preliminary data.</text>
</comment>
<dbReference type="Proteomes" id="UP000324222">
    <property type="component" value="Unassembled WGS sequence"/>
</dbReference>
<organism evidence="1 2">
    <name type="scientific">Portunus trituberculatus</name>
    <name type="common">Swimming crab</name>
    <name type="synonym">Neptunus trituberculatus</name>
    <dbReference type="NCBI Taxonomy" id="210409"/>
    <lineage>
        <taxon>Eukaryota</taxon>
        <taxon>Metazoa</taxon>
        <taxon>Ecdysozoa</taxon>
        <taxon>Arthropoda</taxon>
        <taxon>Crustacea</taxon>
        <taxon>Multicrustacea</taxon>
        <taxon>Malacostraca</taxon>
        <taxon>Eumalacostraca</taxon>
        <taxon>Eucarida</taxon>
        <taxon>Decapoda</taxon>
        <taxon>Pleocyemata</taxon>
        <taxon>Brachyura</taxon>
        <taxon>Eubrachyura</taxon>
        <taxon>Portunoidea</taxon>
        <taxon>Portunidae</taxon>
        <taxon>Portuninae</taxon>
        <taxon>Portunus</taxon>
    </lineage>
</organism>
<proteinExistence type="predicted"/>
<dbReference type="EMBL" id="VSRR010027013">
    <property type="protein sequence ID" value="MPC67946.1"/>
    <property type="molecule type" value="Genomic_DNA"/>
</dbReference>
<reference evidence="1 2" key="1">
    <citation type="submission" date="2019-05" db="EMBL/GenBank/DDBJ databases">
        <title>Another draft genome of Portunus trituberculatus and its Hox gene families provides insights of decapod evolution.</title>
        <authorList>
            <person name="Jeong J.-H."/>
            <person name="Song I."/>
            <person name="Kim S."/>
            <person name="Choi T."/>
            <person name="Kim D."/>
            <person name="Ryu S."/>
            <person name="Kim W."/>
        </authorList>
    </citation>
    <scope>NUCLEOTIDE SEQUENCE [LARGE SCALE GENOMIC DNA]</scope>
    <source>
        <tissue evidence="1">Muscle</tissue>
    </source>
</reference>
<accession>A0A5B7HD81</accession>
<name>A0A5B7HD81_PORTR</name>
<evidence type="ECO:0000313" key="1">
    <source>
        <dbReference type="EMBL" id="MPC67946.1"/>
    </source>
</evidence>
<dbReference type="AlphaFoldDB" id="A0A5B7HD81"/>
<evidence type="ECO:0000313" key="2">
    <source>
        <dbReference type="Proteomes" id="UP000324222"/>
    </source>
</evidence>
<sequence>MVSSNNNTNNPQHQYKMALLSAWCLSHDTLEKKTGKPQQLHVDWNASFIFVAPHE</sequence>